<dbReference type="OrthoDB" id="9535411at2759"/>
<feature type="region of interest" description="Disordered" evidence="1">
    <location>
        <begin position="1"/>
        <end position="50"/>
    </location>
</feature>
<evidence type="ECO:0000256" key="1">
    <source>
        <dbReference type="SAM" id="MobiDB-lite"/>
    </source>
</evidence>
<evidence type="ECO:0000313" key="3">
    <source>
        <dbReference type="Proteomes" id="UP000236370"/>
    </source>
</evidence>
<dbReference type="EMBL" id="NBAG03000078">
    <property type="protein sequence ID" value="PNI91405.1"/>
    <property type="molecule type" value="Genomic_DNA"/>
</dbReference>
<feature type="compositionally biased region" description="Polar residues" evidence="1">
    <location>
        <begin position="1"/>
        <end position="28"/>
    </location>
</feature>
<evidence type="ECO:0000313" key="2">
    <source>
        <dbReference type="EMBL" id="PNI91405.1"/>
    </source>
</evidence>
<organism evidence="2 3">
    <name type="scientific">Pan troglodytes</name>
    <name type="common">Chimpanzee</name>
    <dbReference type="NCBI Taxonomy" id="9598"/>
    <lineage>
        <taxon>Eukaryota</taxon>
        <taxon>Metazoa</taxon>
        <taxon>Chordata</taxon>
        <taxon>Craniata</taxon>
        <taxon>Vertebrata</taxon>
        <taxon>Euteleostomi</taxon>
        <taxon>Mammalia</taxon>
        <taxon>Eutheria</taxon>
        <taxon>Euarchontoglires</taxon>
        <taxon>Primates</taxon>
        <taxon>Haplorrhini</taxon>
        <taxon>Catarrhini</taxon>
        <taxon>Hominidae</taxon>
        <taxon>Pan</taxon>
    </lineage>
</organism>
<name>A0A803KKD2_PANTR</name>
<feature type="region of interest" description="Disordered" evidence="1">
    <location>
        <begin position="147"/>
        <end position="181"/>
    </location>
</feature>
<sequence>MGTSSTDSQQAGHRRCSTSNTSAENLTCLSLPGSPGKTAPLPGPAQAGTGQLLPEGCAAVRAEVGIPAPHTSREVRIHIRRLLSWAAPGACGLRSTPCALPQALPQARPCPGRWFFPGCSLPTGGAQTILSLWTWRHFLNWALQRREENSGRARRVPPVPRTAPVSKGEGNHPPQNSNGEKVKTITPDVGLHQPLTSDPTVAVLRAKRAPEAHPPRSCSGSLTARVCHMGVCQGQGDTEDGRMTLMG</sequence>
<protein>
    <submittedName>
        <fullName evidence="2">CEMP1 isoform 2</fullName>
    </submittedName>
</protein>
<proteinExistence type="predicted"/>
<gene>
    <name evidence="2" type="ORF">CK820_G0043553</name>
</gene>
<accession>A0A803KKD2</accession>
<comment type="caution">
    <text evidence="2">The sequence shown here is derived from an EMBL/GenBank/DDBJ whole genome shotgun (WGS) entry which is preliminary data.</text>
</comment>
<dbReference type="Proteomes" id="UP000236370">
    <property type="component" value="Unassembled WGS sequence"/>
</dbReference>
<dbReference type="AlphaFoldDB" id="A0A803KKD2"/>
<reference evidence="2 3" key="1">
    <citation type="submission" date="2017-12" db="EMBL/GenBank/DDBJ databases">
        <title>High-resolution comparative analysis of great ape genomes.</title>
        <authorList>
            <person name="Pollen A."/>
            <person name="Hastie A."/>
            <person name="Hormozdiari F."/>
            <person name="Dougherty M."/>
            <person name="Liu R."/>
            <person name="Chaisson M."/>
            <person name="Hoppe E."/>
            <person name="Hill C."/>
            <person name="Pang A."/>
            <person name="Hillier L."/>
            <person name="Baker C."/>
            <person name="Armstrong J."/>
            <person name="Shendure J."/>
            <person name="Paten B."/>
            <person name="Wilson R."/>
            <person name="Chao H."/>
            <person name="Schneider V."/>
            <person name="Ventura M."/>
            <person name="Kronenberg Z."/>
            <person name="Murali S."/>
            <person name="Gordon D."/>
            <person name="Cantsilieris S."/>
            <person name="Munson K."/>
            <person name="Nelson B."/>
            <person name="Raja A."/>
            <person name="Underwood J."/>
            <person name="Diekhans M."/>
            <person name="Fiddes I."/>
            <person name="Haussler D."/>
            <person name="Eichler E."/>
        </authorList>
    </citation>
    <scope>NUCLEOTIDE SEQUENCE [LARGE SCALE GENOMIC DNA]</scope>
    <source>
        <strain evidence="2">Yerkes chimp pedigree #C0471</strain>
    </source>
</reference>
<dbReference type="KEGG" id="ptr:100613378"/>